<name>A0A5M6DMM2_9BACT</name>
<sequence>MKNATRSNLLHKGIFATLLLWVSLLLPACIEEDPEPTPSSEVPTELARKWLAGEFSMGEFWDYNGSYTGNAFEAGLAFDFKPDGKCEFYLVAGGTSYSCRTETFVYKKGTVQFNEAEQSFTFYPTEGRARGFYKGCASSYQNYDNKTEKKDLKPETYYYTLQPDNAGKNQLIIRFEPQATAYTTFRPANW</sequence>
<dbReference type="RefSeq" id="WP_150088136.1">
    <property type="nucleotide sequence ID" value="NZ_VWSF01000005.1"/>
</dbReference>
<evidence type="ECO:0000313" key="2">
    <source>
        <dbReference type="Proteomes" id="UP000323426"/>
    </source>
</evidence>
<evidence type="ECO:0000313" key="1">
    <source>
        <dbReference type="EMBL" id="KAA5547512.1"/>
    </source>
</evidence>
<gene>
    <name evidence="1" type="ORF">F0145_09335</name>
</gene>
<dbReference type="EMBL" id="VWSF01000005">
    <property type="protein sequence ID" value="KAA5547512.1"/>
    <property type="molecule type" value="Genomic_DNA"/>
</dbReference>
<keyword evidence="2" id="KW-1185">Reference proteome</keyword>
<dbReference type="AlphaFoldDB" id="A0A5M6DMM2"/>
<dbReference type="Proteomes" id="UP000323426">
    <property type="component" value="Unassembled WGS sequence"/>
</dbReference>
<accession>A0A5M6DMM2</accession>
<proteinExistence type="predicted"/>
<reference evidence="1 2" key="1">
    <citation type="submission" date="2019-09" db="EMBL/GenBank/DDBJ databases">
        <title>Genome sequence and assembly of Adhaeribacter sp.</title>
        <authorList>
            <person name="Chhetri G."/>
        </authorList>
    </citation>
    <scope>NUCLEOTIDE SEQUENCE [LARGE SCALE GENOMIC DNA]</scope>
    <source>
        <strain evidence="1 2">DK36</strain>
    </source>
</reference>
<organism evidence="1 2">
    <name type="scientific">Adhaeribacter rhizoryzae</name>
    <dbReference type="NCBI Taxonomy" id="2607907"/>
    <lineage>
        <taxon>Bacteria</taxon>
        <taxon>Pseudomonadati</taxon>
        <taxon>Bacteroidota</taxon>
        <taxon>Cytophagia</taxon>
        <taxon>Cytophagales</taxon>
        <taxon>Hymenobacteraceae</taxon>
        <taxon>Adhaeribacter</taxon>
    </lineage>
</organism>
<comment type="caution">
    <text evidence="1">The sequence shown here is derived from an EMBL/GenBank/DDBJ whole genome shotgun (WGS) entry which is preliminary data.</text>
</comment>
<protein>
    <submittedName>
        <fullName evidence="1">Uncharacterized protein</fullName>
    </submittedName>
</protein>